<evidence type="ECO:0000313" key="2">
    <source>
        <dbReference type="EMBL" id="OKL47895.1"/>
    </source>
</evidence>
<keyword evidence="1" id="KW-0812">Transmembrane</keyword>
<gene>
    <name evidence="2" type="ORF">BSR29_05250</name>
</gene>
<dbReference type="OrthoDB" id="9976567at2"/>
<keyword evidence="1" id="KW-1133">Transmembrane helix</keyword>
<dbReference type="EMBL" id="MQSV01000003">
    <property type="protein sequence ID" value="OKL47895.1"/>
    <property type="molecule type" value="Genomic_DNA"/>
</dbReference>
<accession>A0A1Q5PLG1</accession>
<proteinExistence type="predicted"/>
<name>A0A1Q5PLG1_9ACTO</name>
<dbReference type="RefSeq" id="WP_073709255.1">
    <property type="nucleotide sequence ID" value="NZ_MQSV01000003.1"/>
</dbReference>
<reference evidence="2 3" key="1">
    <citation type="submission" date="2016-11" db="EMBL/GenBank/DDBJ databases">
        <title>Actinomyces gypaetusis sp. nov. isolated from the vulture Gypaetus barbatus in Qinghai Tibet Plateau China.</title>
        <authorList>
            <person name="Meng X."/>
        </authorList>
    </citation>
    <scope>NUCLEOTIDE SEQUENCE [LARGE SCALE GENOMIC DNA]</scope>
    <source>
        <strain evidence="2 3">VUL4_2</strain>
    </source>
</reference>
<dbReference type="Proteomes" id="UP000186785">
    <property type="component" value="Unassembled WGS sequence"/>
</dbReference>
<protein>
    <submittedName>
        <fullName evidence="2">Uncharacterized protein</fullName>
    </submittedName>
</protein>
<sequence length="209" mass="21849">MEENQNQTNPELTNTAVIGTQAALSEPETGYQTVPPTVGSNGSFAADVDSDPVAVDAPKAKLPLLNILTIVLSSVWLIASVVGSVMIFSAEEVDDSPVSRISQTVIEPESQHAFYGGDAYTGIQQAASDTEHTVATSANAIQKVNLDIVAWQTRTQSKALAIANRPTQLGLGFVVLGLGIVPFLFSLNSLASVIARTKNGLTSTNAPAL</sequence>
<dbReference type="STRING" id="1921764.BSR28_06430"/>
<keyword evidence="3" id="KW-1185">Reference proteome</keyword>
<feature type="transmembrane region" description="Helical" evidence="1">
    <location>
        <begin position="169"/>
        <end position="191"/>
    </location>
</feature>
<evidence type="ECO:0000313" key="3">
    <source>
        <dbReference type="Proteomes" id="UP000186785"/>
    </source>
</evidence>
<keyword evidence="1" id="KW-0472">Membrane</keyword>
<feature type="transmembrane region" description="Helical" evidence="1">
    <location>
        <begin position="67"/>
        <end position="90"/>
    </location>
</feature>
<organism evidence="2 3">
    <name type="scientific">Boudabousia liubingyangii</name>
    <dbReference type="NCBI Taxonomy" id="1921764"/>
    <lineage>
        <taxon>Bacteria</taxon>
        <taxon>Bacillati</taxon>
        <taxon>Actinomycetota</taxon>
        <taxon>Actinomycetes</taxon>
        <taxon>Actinomycetales</taxon>
        <taxon>Actinomycetaceae</taxon>
        <taxon>Boudabousia</taxon>
    </lineage>
</organism>
<comment type="caution">
    <text evidence="2">The sequence shown here is derived from an EMBL/GenBank/DDBJ whole genome shotgun (WGS) entry which is preliminary data.</text>
</comment>
<dbReference type="AlphaFoldDB" id="A0A1Q5PLG1"/>
<evidence type="ECO:0000256" key="1">
    <source>
        <dbReference type="SAM" id="Phobius"/>
    </source>
</evidence>